<evidence type="ECO:0000313" key="5">
    <source>
        <dbReference type="Proteomes" id="UP001176961"/>
    </source>
</evidence>
<evidence type="ECO:0000259" key="3">
    <source>
        <dbReference type="SMART" id="SM00198"/>
    </source>
</evidence>
<feature type="compositionally biased region" description="Polar residues" evidence="1">
    <location>
        <begin position="256"/>
        <end position="267"/>
    </location>
</feature>
<feature type="region of interest" description="Disordered" evidence="1">
    <location>
        <begin position="254"/>
        <end position="283"/>
    </location>
</feature>
<dbReference type="AlphaFoldDB" id="A0AA36GZU6"/>
<dbReference type="PANTHER" id="PTHR10334">
    <property type="entry name" value="CYSTEINE-RICH SECRETORY PROTEIN-RELATED"/>
    <property type="match status" value="1"/>
</dbReference>
<feature type="chain" id="PRO_5041199792" description="SCP domain-containing protein" evidence="2">
    <location>
        <begin position="24"/>
        <end position="533"/>
    </location>
</feature>
<dbReference type="InterPro" id="IPR014044">
    <property type="entry name" value="CAP_dom"/>
</dbReference>
<feature type="domain" description="SCP" evidence="3">
    <location>
        <begin position="36"/>
        <end position="185"/>
    </location>
</feature>
<name>A0AA36GZU6_CYLNA</name>
<comment type="caution">
    <text evidence="4">The sequence shown here is derived from an EMBL/GenBank/DDBJ whole genome shotgun (WGS) entry which is preliminary data.</text>
</comment>
<dbReference type="Pfam" id="PF00188">
    <property type="entry name" value="CAP"/>
    <property type="match status" value="2"/>
</dbReference>
<dbReference type="EMBL" id="CATQJL010000305">
    <property type="protein sequence ID" value="CAJ0601167.1"/>
    <property type="molecule type" value="Genomic_DNA"/>
</dbReference>
<feature type="compositionally biased region" description="Basic and acidic residues" evidence="1">
    <location>
        <begin position="269"/>
        <end position="279"/>
    </location>
</feature>
<accession>A0AA36GZU6</accession>
<dbReference type="PRINTS" id="PR00838">
    <property type="entry name" value="V5ALLERGEN"/>
</dbReference>
<dbReference type="SUPFAM" id="SSF55797">
    <property type="entry name" value="PR-1-like"/>
    <property type="match status" value="2"/>
</dbReference>
<dbReference type="InterPro" id="IPR018244">
    <property type="entry name" value="Allrgn_V5/Tpx1_CS"/>
</dbReference>
<keyword evidence="2" id="KW-0732">Signal</keyword>
<feature type="domain" description="SCP" evidence="3">
    <location>
        <begin position="304"/>
        <end position="463"/>
    </location>
</feature>
<evidence type="ECO:0000256" key="1">
    <source>
        <dbReference type="SAM" id="MobiDB-lite"/>
    </source>
</evidence>
<sequence>MKGKSTLAATFTFLILAPLMLLAVEDLCPVKMPMPTARKNLIVYDHNIYRSKIAKGLAITPGKDVLPRGENMYKMEWSCELEKLAALAVRECQKTNISSSYAMNFEYFERFYEYGLENPYNRALRLWISALNEEDFTVVFNGDSKILPLANIIRANSSRLGCSVQRCGMSAAVACFYDSPNLSKGQTIYTAGFGCSKDGDCTTHLASHCEAASGLCVAERNGANEEDRNETVIPAVPKYSTSIENITALEKGLEETSGNDTQKNSTVIPEKREENREDLSPTWIGMPRYGNRTMCPNVSGMTDEMRKKFLDAHNHYRSALAKGLVEWGNGTKLLAAADMVRLRYNCELEIYAFSYASTCSMGNSDLESRVHTGENVGTILEEEADTFEKAVTVGVRKWWKTLKANEFIIGADAYLDQVPLNQPWLKFLQMIWTETKEIGCAIVRCGANYFLVCRYYPRGNIYMKRAYKPGKMCTMCPWQMNCDYWTGLCMQPRDDDPIQHESDNFENDYDNSSVSSSSISMYCCWALLFLLLL</sequence>
<protein>
    <recommendedName>
        <fullName evidence="3">SCP domain-containing protein</fullName>
    </recommendedName>
</protein>
<gene>
    <name evidence="4" type="ORF">CYNAS_LOCUS13150</name>
</gene>
<dbReference type="InterPro" id="IPR002413">
    <property type="entry name" value="V5_allergen-like"/>
</dbReference>
<feature type="signal peptide" evidence="2">
    <location>
        <begin position="1"/>
        <end position="23"/>
    </location>
</feature>
<dbReference type="CDD" id="cd05380">
    <property type="entry name" value="CAP_euk"/>
    <property type="match status" value="2"/>
</dbReference>
<dbReference type="InterPro" id="IPR035940">
    <property type="entry name" value="CAP_sf"/>
</dbReference>
<evidence type="ECO:0000256" key="2">
    <source>
        <dbReference type="SAM" id="SignalP"/>
    </source>
</evidence>
<reference evidence="4" key="1">
    <citation type="submission" date="2023-07" db="EMBL/GenBank/DDBJ databases">
        <authorList>
            <consortium name="CYATHOMIX"/>
        </authorList>
    </citation>
    <scope>NUCLEOTIDE SEQUENCE</scope>
    <source>
        <strain evidence="4">N/A</strain>
    </source>
</reference>
<dbReference type="Proteomes" id="UP001176961">
    <property type="component" value="Unassembled WGS sequence"/>
</dbReference>
<proteinExistence type="predicted"/>
<keyword evidence="5" id="KW-1185">Reference proteome</keyword>
<dbReference type="InterPro" id="IPR001283">
    <property type="entry name" value="CRISP-related"/>
</dbReference>
<evidence type="ECO:0000313" key="4">
    <source>
        <dbReference type="EMBL" id="CAJ0601167.1"/>
    </source>
</evidence>
<dbReference type="GO" id="GO:0005576">
    <property type="term" value="C:extracellular region"/>
    <property type="evidence" value="ECO:0007669"/>
    <property type="project" value="InterPro"/>
</dbReference>
<dbReference type="SMART" id="SM00198">
    <property type="entry name" value="SCP"/>
    <property type="match status" value="2"/>
</dbReference>
<dbReference type="Gene3D" id="3.40.33.10">
    <property type="entry name" value="CAP"/>
    <property type="match status" value="2"/>
</dbReference>
<organism evidence="4 5">
    <name type="scientific">Cylicocyclus nassatus</name>
    <name type="common">Nematode worm</name>
    <dbReference type="NCBI Taxonomy" id="53992"/>
    <lineage>
        <taxon>Eukaryota</taxon>
        <taxon>Metazoa</taxon>
        <taxon>Ecdysozoa</taxon>
        <taxon>Nematoda</taxon>
        <taxon>Chromadorea</taxon>
        <taxon>Rhabditida</taxon>
        <taxon>Rhabditina</taxon>
        <taxon>Rhabditomorpha</taxon>
        <taxon>Strongyloidea</taxon>
        <taxon>Strongylidae</taxon>
        <taxon>Cylicocyclus</taxon>
    </lineage>
</organism>
<dbReference type="PROSITE" id="PS01010">
    <property type="entry name" value="CRISP_2"/>
    <property type="match status" value="1"/>
</dbReference>